<proteinExistence type="predicted"/>
<feature type="chain" id="PRO_5002169410" evidence="1">
    <location>
        <begin position="23"/>
        <end position="71"/>
    </location>
</feature>
<dbReference type="HOGENOM" id="CLU_2776773_0_0_1"/>
<gene>
    <name evidence="2" type="ORF">PHLGIDRAFT_118341</name>
</gene>
<dbReference type="AlphaFoldDB" id="A0A0C3S872"/>
<feature type="signal peptide" evidence="1">
    <location>
        <begin position="1"/>
        <end position="22"/>
    </location>
</feature>
<dbReference type="EMBL" id="KN840502">
    <property type="protein sequence ID" value="KIP07187.1"/>
    <property type="molecule type" value="Genomic_DNA"/>
</dbReference>
<evidence type="ECO:0000313" key="2">
    <source>
        <dbReference type="EMBL" id="KIP07187.1"/>
    </source>
</evidence>
<accession>A0A0C3S872</accession>
<evidence type="ECO:0000256" key="1">
    <source>
        <dbReference type="SAM" id="SignalP"/>
    </source>
</evidence>
<evidence type="ECO:0000313" key="3">
    <source>
        <dbReference type="Proteomes" id="UP000053257"/>
    </source>
</evidence>
<name>A0A0C3S872_PHLG1</name>
<protein>
    <submittedName>
        <fullName evidence="2">Uncharacterized protein</fullName>
    </submittedName>
</protein>
<keyword evidence="1" id="KW-0732">Signal</keyword>
<organism evidence="2 3">
    <name type="scientific">Phlebiopsis gigantea (strain 11061_1 CR5-6)</name>
    <name type="common">White-rot fungus</name>
    <name type="synonym">Peniophora gigantea</name>
    <dbReference type="NCBI Taxonomy" id="745531"/>
    <lineage>
        <taxon>Eukaryota</taxon>
        <taxon>Fungi</taxon>
        <taxon>Dikarya</taxon>
        <taxon>Basidiomycota</taxon>
        <taxon>Agaricomycotina</taxon>
        <taxon>Agaricomycetes</taxon>
        <taxon>Polyporales</taxon>
        <taxon>Phanerochaetaceae</taxon>
        <taxon>Phlebiopsis</taxon>
    </lineage>
</organism>
<sequence>MARIALLTSVLYGLVFVPLAFAGPSPNVIDAVEKRSLLRRADGSVVAGTPKCAACSVCTNGGCTGCTNCSF</sequence>
<keyword evidence="3" id="KW-1185">Reference proteome</keyword>
<dbReference type="Proteomes" id="UP000053257">
    <property type="component" value="Unassembled WGS sequence"/>
</dbReference>
<reference evidence="2 3" key="1">
    <citation type="journal article" date="2014" name="PLoS Genet.">
        <title>Analysis of the Phlebiopsis gigantea genome, transcriptome and secretome provides insight into its pioneer colonization strategies of wood.</title>
        <authorList>
            <person name="Hori C."/>
            <person name="Ishida T."/>
            <person name="Igarashi K."/>
            <person name="Samejima M."/>
            <person name="Suzuki H."/>
            <person name="Master E."/>
            <person name="Ferreira P."/>
            <person name="Ruiz-Duenas F.J."/>
            <person name="Held B."/>
            <person name="Canessa P."/>
            <person name="Larrondo L.F."/>
            <person name="Schmoll M."/>
            <person name="Druzhinina I.S."/>
            <person name="Kubicek C.P."/>
            <person name="Gaskell J.A."/>
            <person name="Kersten P."/>
            <person name="St John F."/>
            <person name="Glasner J."/>
            <person name="Sabat G."/>
            <person name="Splinter BonDurant S."/>
            <person name="Syed K."/>
            <person name="Yadav J."/>
            <person name="Mgbeahuruike A.C."/>
            <person name="Kovalchuk A."/>
            <person name="Asiegbu F.O."/>
            <person name="Lackner G."/>
            <person name="Hoffmeister D."/>
            <person name="Rencoret J."/>
            <person name="Gutierrez A."/>
            <person name="Sun H."/>
            <person name="Lindquist E."/>
            <person name="Barry K."/>
            <person name="Riley R."/>
            <person name="Grigoriev I.V."/>
            <person name="Henrissat B."/>
            <person name="Kues U."/>
            <person name="Berka R.M."/>
            <person name="Martinez A.T."/>
            <person name="Covert S.F."/>
            <person name="Blanchette R.A."/>
            <person name="Cullen D."/>
        </authorList>
    </citation>
    <scope>NUCLEOTIDE SEQUENCE [LARGE SCALE GENOMIC DNA]</scope>
    <source>
        <strain evidence="2 3">11061_1 CR5-6</strain>
    </source>
</reference>